<accession>A0A409WVU1</accession>
<dbReference type="PANTHER" id="PTHR33050:SF7">
    <property type="entry name" value="RIBONUCLEASE H"/>
    <property type="match status" value="1"/>
</dbReference>
<evidence type="ECO:0000256" key="1">
    <source>
        <dbReference type="ARBA" id="ARBA00023125"/>
    </source>
</evidence>
<dbReference type="InterPro" id="IPR013762">
    <property type="entry name" value="Integrase-like_cat_sf"/>
</dbReference>
<sequence>MSSNVNPNPSTARGISPGQAGTSQSRQPSATLPSHRPYQRLSDSNPQEREESVSLTHSPGEGLLDTPTRSVLETSENIFDQFRHGAIPLETAVERFRQSLGQSSTNHASEFRERAVEFFEQQLRYELDRERRSAVEGERISSSANLAPENVGAANVQPTHEELRKHVSNLLHPINPQPGHQYLDSLEDVSRDSGSDGFDARSRTGLSDRNEDQRKRRKLQYADLPWASREKFISDIDPSCRKTHEILISFVDEMQNPSLTYEHLQEHLWDSPLQNGPISSRLSQSRSITCSPHCTASTLLKRALDAWEISRSSFQNLIQSNTFQLQQTGVQPGLTRPTHIHSCSLTEKTNYALTENGLTEPSRHVTHLPPVESSSSTKQLETSSEVANVSSSPIDVDTTTLWTPSSPMMGPSLTPLVNLQQFDQGGPTPFQFVINSIEGADATEGIAVGSHTAAKPAAEMVMGGTSVRKEIDQRRGFLPKFKRYNEWGQPSSIPTAEWSITAPPLPSCPPSVLSDPIVLDTITRFHPLFQIITPIKIDVLAAYLVDHPNQLFCNSVLSMLREGAWPFAEIPPDYPPINDASVSLPMEDDKLEFLKAQRDIELSKNRYSLGFKELQPGMYAMPIHAVPKDNGESLRLVTDHSKGKHSLNSMIDKSRMGSFPLDGMKAFGNELIRAHNDFPGEPLVAWKSDVPEAYRLIPMHKHWQIKQVEKIDGLFYVNRCNVFGGHASQAVFIAFMALITWIAKYKKGVNAICAYSDDHFGVCLASDMSYYIPYDAWMPTPQVSLLYLWDEIGIPHKQKKQSFGNPLVIIRIKVDVNELILSLSEDSIRDLLTELDRWISKDGYIAKQGIELRQWQRLAGWLNWSFNVFPLLRPCLSNVYNKMKGKDQIRSKMRPNNAVREDLLWASKHVASSSGVLLLRNLHWEPKEADLVLFTDACLKGMGFYAPAQHFGMVAELLSTPPGLIFLQEAICVLAAYKWACDKAIEPLRIVIYCDNTNVVDMFSSRAASPAMNDILIRVSDLTFEGHHDLKVLFCPGSDNLVADALSRSNFTFARQCDPTLKIDFFSPPRLTLGEFATRRLLVLGMKLDSSTWTSYKSAFASWQNFTDLHNFSIQPSTVTLSNYIMFMSDQIKPSSVATYLSGIVQILEPIFPDIRDIRNSSLVRDTLAGCKRMFGSPILRKSPLTVPMVRKVLNSPNSSYDHLLFKTLLVVGFHSLLRLGDLCDPADARHINPAKRASRLSVKFVDDYATFTLPHHKADKFFEGNTIVIKNIFPNIDVNSLFLAYLKKRDRRHPFCSPLWLTEAGKVPDRDFFMEHLQNFAFGSQVSGQSMRAGGATALASIGVPSNIIQAAGRWSSEAWKIYIRRHPILLYHFNTFPSEKPHHRKNSTH</sequence>
<dbReference type="InterPro" id="IPR010998">
    <property type="entry name" value="Integrase_recombinase_N"/>
</dbReference>
<feature type="region of interest" description="Disordered" evidence="3">
    <location>
        <begin position="1"/>
        <end position="67"/>
    </location>
</feature>
<gene>
    <name evidence="4" type="ORF">CVT24_005472</name>
</gene>
<evidence type="ECO:0008006" key="6">
    <source>
        <dbReference type="Google" id="ProtNLM"/>
    </source>
</evidence>
<keyword evidence="1" id="KW-0238">DNA-binding</keyword>
<feature type="compositionally biased region" description="Polar residues" evidence="3">
    <location>
        <begin position="1"/>
        <end position="32"/>
    </location>
</feature>
<dbReference type="Proteomes" id="UP000284842">
    <property type="component" value="Unassembled WGS sequence"/>
</dbReference>
<dbReference type="STRING" id="181874.A0A409WVU1"/>
<name>A0A409WVU1_9AGAR</name>
<protein>
    <recommendedName>
        <fullName evidence="6">Reverse transcriptase domain-containing protein</fullName>
    </recommendedName>
</protein>
<dbReference type="InParanoid" id="A0A409WVU1"/>
<dbReference type="OrthoDB" id="198652at2759"/>
<evidence type="ECO:0000313" key="5">
    <source>
        <dbReference type="Proteomes" id="UP000284842"/>
    </source>
</evidence>
<reference evidence="4 5" key="1">
    <citation type="journal article" date="2018" name="Evol. Lett.">
        <title>Horizontal gene cluster transfer increased hallucinogenic mushroom diversity.</title>
        <authorList>
            <person name="Reynolds H.T."/>
            <person name="Vijayakumar V."/>
            <person name="Gluck-Thaler E."/>
            <person name="Korotkin H.B."/>
            <person name="Matheny P.B."/>
            <person name="Slot J.C."/>
        </authorList>
    </citation>
    <scope>NUCLEOTIDE SEQUENCE [LARGE SCALE GENOMIC DNA]</scope>
    <source>
        <strain evidence="4 5">2629</strain>
    </source>
</reference>
<organism evidence="4 5">
    <name type="scientific">Panaeolus cyanescens</name>
    <dbReference type="NCBI Taxonomy" id="181874"/>
    <lineage>
        <taxon>Eukaryota</taxon>
        <taxon>Fungi</taxon>
        <taxon>Dikarya</taxon>
        <taxon>Basidiomycota</taxon>
        <taxon>Agaricomycotina</taxon>
        <taxon>Agaricomycetes</taxon>
        <taxon>Agaricomycetidae</taxon>
        <taxon>Agaricales</taxon>
        <taxon>Agaricineae</taxon>
        <taxon>Galeropsidaceae</taxon>
        <taxon>Panaeolus</taxon>
    </lineage>
</organism>
<keyword evidence="2" id="KW-0233">DNA recombination</keyword>
<evidence type="ECO:0000256" key="2">
    <source>
        <dbReference type="ARBA" id="ARBA00023172"/>
    </source>
</evidence>
<dbReference type="Gene3D" id="1.10.150.130">
    <property type="match status" value="1"/>
</dbReference>
<dbReference type="Gene3D" id="1.10.443.10">
    <property type="entry name" value="Intergrase catalytic core"/>
    <property type="match status" value="1"/>
</dbReference>
<dbReference type="InterPro" id="IPR043502">
    <property type="entry name" value="DNA/RNA_pol_sf"/>
</dbReference>
<feature type="region of interest" description="Disordered" evidence="3">
    <location>
        <begin position="172"/>
        <end position="214"/>
    </location>
</feature>
<dbReference type="GO" id="GO:0003677">
    <property type="term" value="F:DNA binding"/>
    <property type="evidence" value="ECO:0007669"/>
    <property type="project" value="UniProtKB-KW"/>
</dbReference>
<evidence type="ECO:0000256" key="3">
    <source>
        <dbReference type="SAM" id="MobiDB-lite"/>
    </source>
</evidence>
<dbReference type="PANTHER" id="PTHR33050">
    <property type="entry name" value="REVERSE TRANSCRIPTASE DOMAIN-CONTAINING PROTEIN"/>
    <property type="match status" value="1"/>
</dbReference>
<feature type="compositionally biased region" description="Basic and acidic residues" evidence="3">
    <location>
        <begin position="188"/>
        <end position="214"/>
    </location>
</feature>
<comment type="caution">
    <text evidence="4">The sequence shown here is derived from an EMBL/GenBank/DDBJ whole genome shotgun (WGS) entry which is preliminary data.</text>
</comment>
<proteinExistence type="predicted"/>
<dbReference type="InterPro" id="IPR044730">
    <property type="entry name" value="RNase_H-like_dom_plant"/>
</dbReference>
<dbReference type="GO" id="GO:0015074">
    <property type="term" value="P:DNA integration"/>
    <property type="evidence" value="ECO:0007669"/>
    <property type="project" value="InterPro"/>
</dbReference>
<dbReference type="SUPFAM" id="SSF56349">
    <property type="entry name" value="DNA breaking-rejoining enzymes"/>
    <property type="match status" value="1"/>
</dbReference>
<keyword evidence="5" id="KW-1185">Reference proteome</keyword>
<dbReference type="EMBL" id="NHTK01005137">
    <property type="protein sequence ID" value="PPQ82622.1"/>
    <property type="molecule type" value="Genomic_DNA"/>
</dbReference>
<dbReference type="CDD" id="cd06222">
    <property type="entry name" value="RNase_H_like"/>
    <property type="match status" value="1"/>
</dbReference>
<dbReference type="GO" id="GO:0006310">
    <property type="term" value="P:DNA recombination"/>
    <property type="evidence" value="ECO:0007669"/>
    <property type="project" value="UniProtKB-KW"/>
</dbReference>
<dbReference type="InterPro" id="IPR011010">
    <property type="entry name" value="DNA_brk_join_enz"/>
</dbReference>
<dbReference type="InterPro" id="IPR052055">
    <property type="entry name" value="Hepadnavirus_pol/RT"/>
</dbReference>
<dbReference type="SUPFAM" id="SSF56672">
    <property type="entry name" value="DNA/RNA polymerases"/>
    <property type="match status" value="1"/>
</dbReference>
<evidence type="ECO:0000313" key="4">
    <source>
        <dbReference type="EMBL" id="PPQ82622.1"/>
    </source>
</evidence>